<dbReference type="PANTHER" id="PTHR12514">
    <property type="entry name" value="ENHANCER OF YELLOW 2 TRANSCRIPTION FACTOR"/>
    <property type="match status" value="1"/>
</dbReference>
<dbReference type="GO" id="GO:0005643">
    <property type="term" value="C:nuclear pore"/>
    <property type="evidence" value="ECO:0007669"/>
    <property type="project" value="UniProtKB-UniRule"/>
</dbReference>
<dbReference type="InterPro" id="IPR018783">
    <property type="entry name" value="TF_ENY2"/>
</dbReference>
<dbReference type="InterPro" id="IPR038212">
    <property type="entry name" value="TF_EnY2_sf"/>
</dbReference>
<dbReference type="GO" id="GO:0000932">
    <property type="term" value="C:P-body"/>
    <property type="evidence" value="ECO:0007669"/>
    <property type="project" value="UniProtKB-SubCell"/>
</dbReference>
<comment type="function">
    <text evidence="2">Involved in mRNA export coupled transcription activation by association with both the TREX-2 and the SAGA complexes. At the promoters, SAGA is required for recruitment of the basal transcription machinery. It influences RNA polymerase II transcriptional activity through different activities such as TBP interaction and promoter selectivity, interaction with transcription activators, and chromatin modification through histone acetylation and deubiquitination. Within the SAGA complex, participates to a subcomplex required for deubiquitination of H2B and for the maintenance of steady-state H3 methylation levels. The TREX-2 complex functions in docking export-competent ribonucleoprotein particles (mRNPs) to the nuclear entrance of the nuclear pore complex (nuclear basket). TREX-2 participates in mRNA export and accurate chromatin positioning in the nucleus by tethering genes to the nuclear periphery. May also be involved in cytoplasmic mRNA decay by interaction with components of P-bodies.</text>
</comment>
<keyword evidence="1 2" id="KW-0811">Translocation</keyword>
<comment type="subunit">
    <text evidence="2">Component of the nuclear pore complex (NPC)-associated TREX-2 complex (transcription and export complex 2), composed of at least SUS1, SAC3, THP1, SEM1, and CDC31. TREX-2 contains 2 SUS1 chains. The TREX-2 complex interacts with the nucleoporin NUP1. Component of the 1.8 MDa SAGA transcription coactivator-HAT complex. SAGA is built of 5 distinct domains with specialized functions. Within the SAGA complex, SUS1, SGF11, SGF73 and UBP8 form an additional subcomplex of SAGA called the DUB module (deubiquitination module). Interacts directly with THP1, SAC3, SGF11, and with the RNA polymerase II.</text>
</comment>
<proteinExistence type="inferred from homology"/>
<dbReference type="GO" id="GO:0005654">
    <property type="term" value="C:nucleoplasm"/>
    <property type="evidence" value="ECO:0007669"/>
    <property type="project" value="UniProtKB-SubCell"/>
</dbReference>
<keyword evidence="2" id="KW-0509">mRNA transport</keyword>
<dbReference type="GO" id="GO:0003713">
    <property type="term" value="F:transcription coactivator activity"/>
    <property type="evidence" value="ECO:0007669"/>
    <property type="project" value="UniProtKB-UniRule"/>
</dbReference>
<keyword evidence="2" id="KW-0805">Transcription regulation</keyword>
<keyword evidence="2" id="KW-0813">Transport</keyword>
<dbReference type="EMBL" id="CP014585">
    <property type="protein sequence ID" value="ANZ75910.1"/>
    <property type="molecule type" value="Genomic_DNA"/>
</dbReference>
<name>A0A1B2JD03_PICPA</name>
<keyword evidence="2" id="KW-0539">Nucleus</keyword>
<dbReference type="GO" id="GO:0015031">
    <property type="term" value="P:protein transport"/>
    <property type="evidence" value="ECO:0007669"/>
    <property type="project" value="UniProtKB-KW"/>
</dbReference>
<organism evidence="3 4">
    <name type="scientific">Komagataella pastoris</name>
    <name type="common">Yeast</name>
    <name type="synonym">Pichia pastoris</name>
    <dbReference type="NCBI Taxonomy" id="4922"/>
    <lineage>
        <taxon>Eukaryota</taxon>
        <taxon>Fungi</taxon>
        <taxon>Dikarya</taxon>
        <taxon>Ascomycota</taxon>
        <taxon>Saccharomycotina</taxon>
        <taxon>Pichiomycetes</taxon>
        <taxon>Pichiales</taxon>
        <taxon>Pichiaceae</taxon>
        <taxon>Komagataella</taxon>
    </lineage>
</organism>
<keyword evidence="4" id="KW-1185">Reference proteome</keyword>
<keyword evidence="2" id="KW-0653">Protein transport</keyword>
<keyword evidence="2" id="KW-0010">Activator</keyword>
<evidence type="ECO:0000313" key="4">
    <source>
        <dbReference type="Proteomes" id="UP000094565"/>
    </source>
</evidence>
<dbReference type="AlphaFoldDB" id="A0A1B2JD03"/>
<dbReference type="OrthoDB" id="6221744at2759"/>
<dbReference type="GO" id="GO:0070390">
    <property type="term" value="C:transcription export complex 2"/>
    <property type="evidence" value="ECO:0007669"/>
    <property type="project" value="UniProtKB-UniRule"/>
</dbReference>
<gene>
    <name evidence="2" type="primary">SUS1</name>
    <name evidence="3" type="ORF">ATY40_BA7502388</name>
</gene>
<dbReference type="GO" id="GO:0006406">
    <property type="term" value="P:mRNA export from nucleus"/>
    <property type="evidence" value="ECO:0007669"/>
    <property type="project" value="UniProtKB-UniRule"/>
</dbReference>
<dbReference type="Proteomes" id="UP000094565">
    <property type="component" value="Chromosome 2"/>
</dbReference>
<evidence type="ECO:0000313" key="3">
    <source>
        <dbReference type="EMBL" id="ANZ75910.1"/>
    </source>
</evidence>
<dbReference type="GO" id="GO:0006368">
    <property type="term" value="P:transcription elongation by RNA polymerase II"/>
    <property type="evidence" value="ECO:0007669"/>
    <property type="project" value="UniProtKB-UniRule"/>
</dbReference>
<dbReference type="HAMAP" id="MF_03046">
    <property type="entry name" value="ENY2_Sus1"/>
    <property type="match status" value="1"/>
</dbReference>
<dbReference type="Pfam" id="PF10163">
    <property type="entry name" value="EnY2"/>
    <property type="match status" value="1"/>
</dbReference>
<keyword evidence="2" id="KW-0963">Cytoplasm</keyword>
<sequence length="101" mass="11739">MTNSDVQHLKQQIQDVLVESGKYDELSNFLRSKLYQVGWTDEINRMTQSIVTNEAKPTFSNVIERIEPKAMDIVPEHIKTEILAKIEEFLKDVVPKEYKST</sequence>
<dbReference type="GO" id="GO:0071819">
    <property type="term" value="C:DUBm complex"/>
    <property type="evidence" value="ECO:0007669"/>
    <property type="project" value="UniProtKB-UniRule"/>
</dbReference>
<accession>A0A1B2JD03</accession>
<evidence type="ECO:0000256" key="1">
    <source>
        <dbReference type="ARBA" id="ARBA00023010"/>
    </source>
</evidence>
<dbReference type="Gene3D" id="1.10.246.140">
    <property type="match status" value="1"/>
</dbReference>
<keyword evidence="2" id="KW-0804">Transcription</keyword>
<reference evidence="3 4" key="1">
    <citation type="submission" date="2016-02" db="EMBL/GenBank/DDBJ databases">
        <title>Comparative genomic and transcriptomic foundation for Pichia pastoris.</title>
        <authorList>
            <person name="Love K.R."/>
            <person name="Shah K.A."/>
            <person name="Whittaker C.A."/>
            <person name="Wu J."/>
            <person name="Bartlett M.C."/>
            <person name="Ma D."/>
            <person name="Leeson R.L."/>
            <person name="Priest M."/>
            <person name="Young S.K."/>
            <person name="Love J.C."/>
        </authorList>
    </citation>
    <scope>NUCLEOTIDE SEQUENCE [LARGE SCALE GENOMIC DNA]</scope>
    <source>
        <strain evidence="3 4">ATCC 28485</strain>
    </source>
</reference>
<comment type="similarity">
    <text evidence="2">Belongs to the ENY2 family.</text>
</comment>
<keyword evidence="2" id="KW-0156">Chromatin regulator</keyword>
<dbReference type="GO" id="GO:0006325">
    <property type="term" value="P:chromatin organization"/>
    <property type="evidence" value="ECO:0007669"/>
    <property type="project" value="UniProtKB-KW"/>
</dbReference>
<comment type="subcellular location">
    <subcellularLocation>
        <location evidence="2">Nucleus</location>
        <location evidence="2">Nucleoplasm</location>
    </subcellularLocation>
    <subcellularLocation>
        <location evidence="2">Cytoplasm</location>
        <location evidence="2">P-body</location>
    </subcellularLocation>
</comment>
<evidence type="ECO:0000256" key="2">
    <source>
        <dbReference type="HAMAP-Rule" id="MF_03046"/>
    </source>
</evidence>
<protein>
    <recommendedName>
        <fullName evidence="2">Transcription and mRNA export factor SUS1</fullName>
    </recommendedName>
</protein>
<dbReference type="GO" id="GO:0000124">
    <property type="term" value="C:SAGA complex"/>
    <property type="evidence" value="ECO:0007669"/>
    <property type="project" value="UniProtKB-UniRule"/>
</dbReference>